<sequence>MAQRTPEETEALTTSLEARRQAHLGDAAYYRGRAADADEADVRAAYEREATDAHGRAARRARNIADVRAGRD</sequence>
<keyword evidence="3" id="KW-1185">Reference proteome</keyword>
<dbReference type="EMBL" id="JYFN01000087">
    <property type="protein sequence ID" value="KJE19741.1"/>
    <property type="molecule type" value="Genomic_DNA"/>
</dbReference>
<evidence type="ECO:0000313" key="3">
    <source>
        <dbReference type="Proteomes" id="UP000032545"/>
    </source>
</evidence>
<proteinExistence type="predicted"/>
<dbReference type="Proteomes" id="UP000032545">
    <property type="component" value="Unassembled WGS sequence"/>
</dbReference>
<reference evidence="3" key="1">
    <citation type="submission" date="2015-02" db="EMBL/GenBank/DDBJ databases">
        <title>Draft Genome of Frankia sp. CpI1-S.</title>
        <authorList>
            <person name="Oshone R.T."/>
            <person name="Ngom M."/>
            <person name="Ghodhbane-Gtari F."/>
            <person name="Gtari M."/>
            <person name="Morris K."/>
            <person name="Thomas K."/>
            <person name="Sen A."/>
            <person name="Tisa L.S."/>
        </authorList>
    </citation>
    <scope>NUCLEOTIDE SEQUENCE [LARGE SCALE GENOMIC DNA]</scope>
    <source>
        <strain evidence="3">CpI1-S</strain>
    </source>
</reference>
<protein>
    <submittedName>
        <fullName evidence="2">Uncharacterized protein</fullName>
    </submittedName>
</protein>
<comment type="caution">
    <text evidence="2">The sequence shown here is derived from an EMBL/GenBank/DDBJ whole genome shotgun (WGS) entry which is preliminary data.</text>
</comment>
<gene>
    <name evidence="2" type="ORF">FF36_05996</name>
</gene>
<name>A0A0D8B6F4_9ACTN</name>
<evidence type="ECO:0000313" key="2">
    <source>
        <dbReference type="EMBL" id="KJE19741.1"/>
    </source>
</evidence>
<dbReference type="PATRIC" id="fig|1502723.3.peg.6798"/>
<feature type="compositionally biased region" description="Basic and acidic residues" evidence="1">
    <location>
        <begin position="63"/>
        <end position="72"/>
    </location>
</feature>
<feature type="region of interest" description="Disordered" evidence="1">
    <location>
        <begin position="50"/>
        <end position="72"/>
    </location>
</feature>
<evidence type="ECO:0000256" key="1">
    <source>
        <dbReference type="SAM" id="MobiDB-lite"/>
    </source>
</evidence>
<dbReference type="RefSeq" id="WP_044888407.1">
    <property type="nucleotide sequence ID" value="NC_002699.1"/>
</dbReference>
<accession>A0A0D8B6F4</accession>
<dbReference type="AlphaFoldDB" id="A0A0D8B6F4"/>
<reference evidence="2 3" key="2">
    <citation type="journal article" date="2016" name="Genome Announc.">
        <title>Permanent Draft Genome Sequences for Two Variants of Frankia sp. Strain CpI1, the First Frankia Strain Isolated from Root Nodules of Comptonia peregrina.</title>
        <authorList>
            <person name="Oshone R."/>
            <person name="Hurst S.G.IV."/>
            <person name="Abebe-Akele F."/>
            <person name="Simpson S."/>
            <person name="Morris K."/>
            <person name="Thomas W.K."/>
            <person name="Tisa L.S."/>
        </authorList>
    </citation>
    <scope>NUCLEOTIDE SEQUENCE [LARGE SCALE GENOMIC DNA]</scope>
    <source>
        <strain evidence="3">CpI1-S</strain>
    </source>
</reference>
<organism evidence="2 3">
    <name type="scientific">Frankia torreyi</name>
    <dbReference type="NCBI Taxonomy" id="1856"/>
    <lineage>
        <taxon>Bacteria</taxon>
        <taxon>Bacillati</taxon>
        <taxon>Actinomycetota</taxon>
        <taxon>Actinomycetes</taxon>
        <taxon>Frankiales</taxon>
        <taxon>Frankiaceae</taxon>
        <taxon>Frankia</taxon>
    </lineage>
</organism>